<dbReference type="Gene3D" id="2.30.29.30">
    <property type="entry name" value="Pleckstrin-homology domain (PH domain)/Phosphotyrosine-binding domain (PTB)"/>
    <property type="match status" value="1"/>
</dbReference>
<feature type="region of interest" description="Disordered" evidence="1">
    <location>
        <begin position="356"/>
        <end position="421"/>
    </location>
</feature>
<gene>
    <name evidence="2" type="ORF">Pfra01_000214900</name>
</gene>
<proteinExistence type="predicted"/>
<feature type="region of interest" description="Disordered" evidence="1">
    <location>
        <begin position="87"/>
        <end position="107"/>
    </location>
</feature>
<dbReference type="SUPFAM" id="SSF50729">
    <property type="entry name" value="PH domain-like"/>
    <property type="match status" value="1"/>
</dbReference>
<feature type="compositionally biased region" description="Polar residues" evidence="1">
    <location>
        <begin position="526"/>
        <end position="546"/>
    </location>
</feature>
<evidence type="ECO:0000313" key="2">
    <source>
        <dbReference type="EMBL" id="GMF19730.1"/>
    </source>
</evidence>
<feature type="compositionally biased region" description="Basic and acidic residues" evidence="1">
    <location>
        <begin position="547"/>
        <end position="562"/>
    </location>
</feature>
<evidence type="ECO:0000256" key="1">
    <source>
        <dbReference type="SAM" id="MobiDB-lite"/>
    </source>
</evidence>
<feature type="compositionally biased region" description="Polar residues" evidence="1">
    <location>
        <begin position="87"/>
        <end position="103"/>
    </location>
</feature>
<evidence type="ECO:0000313" key="3">
    <source>
        <dbReference type="Proteomes" id="UP001165121"/>
    </source>
</evidence>
<dbReference type="InterPro" id="IPR011993">
    <property type="entry name" value="PH-like_dom_sf"/>
</dbReference>
<sequence>MPEVENLSWDLTRFTKEMLGRVSGSFRDNVTPLSTHLVIHRVRRHVEHLISICAHSRESYWDSGLPASEKRFVNVFMQTQMFQKYQDDQPITSHSSIEQSNHQEPIDQSAENELPLTIPAANTQYDGLKSAASVLFQIALAGVSALPQNTSRTSITTKTVYDLEIDMKKQDDMLLPTMDGPELASVKLSSTASSPTARIFSNLKHSPNEKTESPTRGHELLSPTLSEQSAQADRQSQTFVWPLTQSEPDIFWVADEANIISPTSARSGSPQHLVLDLMNDIFESPRRSPNNESVTSPIDEAKSATRSERGSIVNAQRADTDTTISIFDMALSGALGSADTADDSWLFDTSDGHILNSHHDNHSEEDRETNPDSSVEEYDTSSPLEVRVKDDASERNSPGNSPQRSWHRSISDQNDDQTQDLDCQGARGAWEGWCEGKMFVSPDFTTLTWERRAVAFAALNMKTTDMTKIELQDASLSDTNQRQIQLTFGSEAIHFQFSKSSHHDAFFSALQHLIWPTQDRDEGRNESFSSVQPVLTTSSQDFLSSPRSEEEQIAEGDRREKASLGVIHEPPAQQETDIDQFKRKLQRGFLVEKPHSKLIFTDALCSHIMWRKPPPTGADPDQLHDQPHHRSNFFSQAKGIPVDSITDIVTGKQTTVFRRASASKSDDRVCLSILTPTRTLDMCAYSLQDFQELYRGFSLLLEDIKRKRDGLQ</sequence>
<feature type="region of interest" description="Disordered" evidence="1">
    <location>
        <begin position="521"/>
        <end position="562"/>
    </location>
</feature>
<feature type="compositionally biased region" description="Polar residues" evidence="1">
    <location>
        <begin position="395"/>
        <end position="404"/>
    </location>
</feature>
<feature type="compositionally biased region" description="Basic and acidic residues" evidence="1">
    <location>
        <begin position="206"/>
        <end position="219"/>
    </location>
</feature>
<reference evidence="2" key="1">
    <citation type="submission" date="2023-04" db="EMBL/GenBank/DDBJ databases">
        <title>Phytophthora fragariaefolia NBRC 109709.</title>
        <authorList>
            <person name="Ichikawa N."/>
            <person name="Sato H."/>
            <person name="Tonouchi N."/>
        </authorList>
    </citation>
    <scope>NUCLEOTIDE SEQUENCE</scope>
    <source>
        <strain evidence="2">NBRC 109709</strain>
    </source>
</reference>
<organism evidence="2 3">
    <name type="scientific">Phytophthora fragariaefolia</name>
    <dbReference type="NCBI Taxonomy" id="1490495"/>
    <lineage>
        <taxon>Eukaryota</taxon>
        <taxon>Sar</taxon>
        <taxon>Stramenopiles</taxon>
        <taxon>Oomycota</taxon>
        <taxon>Peronosporomycetes</taxon>
        <taxon>Peronosporales</taxon>
        <taxon>Peronosporaceae</taxon>
        <taxon>Phytophthora</taxon>
    </lineage>
</organism>
<dbReference type="Proteomes" id="UP001165121">
    <property type="component" value="Unassembled WGS sequence"/>
</dbReference>
<dbReference type="OrthoDB" id="6019893at2759"/>
<feature type="region of interest" description="Disordered" evidence="1">
    <location>
        <begin position="284"/>
        <end position="316"/>
    </location>
</feature>
<dbReference type="AlphaFoldDB" id="A0A9W6TU73"/>
<feature type="compositionally biased region" description="Basic and acidic residues" evidence="1">
    <location>
        <begin position="357"/>
        <end position="370"/>
    </location>
</feature>
<feature type="compositionally biased region" description="Polar residues" evidence="1">
    <location>
        <begin position="287"/>
        <end position="296"/>
    </location>
</feature>
<feature type="region of interest" description="Disordered" evidence="1">
    <location>
        <begin position="197"/>
        <end position="219"/>
    </location>
</feature>
<keyword evidence="3" id="KW-1185">Reference proteome</keyword>
<accession>A0A9W6TU73</accession>
<dbReference type="EMBL" id="BSXT01000171">
    <property type="protein sequence ID" value="GMF19730.1"/>
    <property type="molecule type" value="Genomic_DNA"/>
</dbReference>
<comment type="caution">
    <text evidence="2">The sequence shown here is derived from an EMBL/GenBank/DDBJ whole genome shotgun (WGS) entry which is preliminary data.</text>
</comment>
<name>A0A9W6TU73_9STRA</name>
<protein>
    <submittedName>
        <fullName evidence="2">Unnamed protein product</fullName>
    </submittedName>
</protein>
<feature type="compositionally biased region" description="Basic and acidic residues" evidence="1">
    <location>
        <begin position="299"/>
        <end position="309"/>
    </location>
</feature>